<sequence length="175" mass="20553">MFIISRYIIRKQLMRMSGFYDRNGKMCTLVEETRKTFIVDKSPLEILDDSIRKIGYNLNGAMETSKQLLGNVYHCPVLVNPIQRIVLFPTRSALHEECSWFNPVHTKRTSSLNRKTHIMFSNGKTFNFPAKLSSFNNKIKRAEQLEEMTRDSIFIIWDEQLSLVKKRKNNNNHLP</sequence>
<evidence type="ECO:0000313" key="2">
    <source>
        <dbReference type="Proteomes" id="UP001601058"/>
    </source>
</evidence>
<accession>A0ABW6JX35</accession>
<keyword evidence="2" id="KW-1185">Reference proteome</keyword>
<reference evidence="1 2" key="1">
    <citation type="submission" date="2024-08" db="EMBL/GenBank/DDBJ databases">
        <title>Two novel Cytobacillus novel species.</title>
        <authorList>
            <person name="Liu G."/>
        </authorList>
    </citation>
    <scope>NUCLEOTIDE SEQUENCE [LARGE SCALE GENOMIC DNA]</scope>
    <source>
        <strain evidence="1 2">FJAT-53684</strain>
    </source>
</reference>
<gene>
    <name evidence="1" type="ORF">ACFYKT_08685</name>
</gene>
<dbReference type="RefSeq" id="WP_389218347.1">
    <property type="nucleotide sequence ID" value="NZ_JBIACJ010000004.1"/>
</dbReference>
<protein>
    <submittedName>
        <fullName evidence="1">Competence protein ComK</fullName>
    </submittedName>
</protein>
<name>A0ABW6JX35_9BACI</name>
<comment type="caution">
    <text evidence="1">The sequence shown here is derived from an EMBL/GenBank/DDBJ whole genome shotgun (WGS) entry which is preliminary data.</text>
</comment>
<organism evidence="1 2">
    <name type="scientific">Cytobacillus mangrovibacter</name>
    <dbReference type="NCBI Taxonomy" id="3299024"/>
    <lineage>
        <taxon>Bacteria</taxon>
        <taxon>Bacillati</taxon>
        <taxon>Bacillota</taxon>
        <taxon>Bacilli</taxon>
        <taxon>Bacillales</taxon>
        <taxon>Bacillaceae</taxon>
        <taxon>Cytobacillus</taxon>
    </lineage>
</organism>
<proteinExistence type="predicted"/>
<dbReference type="Proteomes" id="UP001601058">
    <property type="component" value="Unassembled WGS sequence"/>
</dbReference>
<dbReference type="EMBL" id="JBIACJ010000004">
    <property type="protein sequence ID" value="MFE8696411.1"/>
    <property type="molecule type" value="Genomic_DNA"/>
</dbReference>
<dbReference type="InterPro" id="IPR010461">
    <property type="entry name" value="ComK"/>
</dbReference>
<evidence type="ECO:0000313" key="1">
    <source>
        <dbReference type="EMBL" id="MFE8696411.1"/>
    </source>
</evidence>
<dbReference type="Pfam" id="PF06338">
    <property type="entry name" value="ComK"/>
    <property type="match status" value="1"/>
</dbReference>